<name>A0ABN8LRW9_9CNID</name>
<dbReference type="PRINTS" id="PR00385">
    <property type="entry name" value="P450"/>
</dbReference>
<keyword evidence="10" id="KW-1185">Reference proteome</keyword>
<dbReference type="InterPro" id="IPR001128">
    <property type="entry name" value="Cyt_P450"/>
</dbReference>
<evidence type="ECO:0008006" key="11">
    <source>
        <dbReference type="Google" id="ProtNLM"/>
    </source>
</evidence>
<proteinExistence type="inferred from homology"/>
<keyword evidence="6 7" id="KW-0503">Monooxygenase</keyword>
<sequence>MADGVFVFLENLLLSCTVVIIAWYILNALTKKISRKRPMAPGPPGHWLSGNTAIFQSNVEERHVRLLELHKKYGKIVRIQMGRPPLYGRDIFSIADPALCEEVLKSKSYAISKLTQARFQTLLGKYGLNGLEGEIWKKHRRLILPLFHSGFLSYALEVISEKTKIVIDRWKKVSVDSSVEAFACIKNLGLDIISKAAFGFDLKVQEQPDDKLVKAVNSFLRHAGDIAFLVFPKLWSWRHPFKAFHVHQHQRVLDNLVKQIIKQRQCEEDGDNKKDLLTLLLRARDPESKYRLTDEEVHDEILAFLFAGFETTTSQLCWVLYHLAKHPEVQAIAQEEVDKVLGDSDLITSEMEKDLKYVTNCIKESQRLIPVITGFSRGAVGDTELGGYHIPKGSVLFLDTYVLHHLDNLWDKPEVFDPTRWEDKMAVHTFSFLPFGGGSRRCAGQPFAVVEMKAVTALILRNFSLKLDESKPIHTEVKIAFGPRQIHFFISKR</sequence>
<dbReference type="InterPro" id="IPR036396">
    <property type="entry name" value="Cyt_P450_sf"/>
</dbReference>
<evidence type="ECO:0000256" key="6">
    <source>
        <dbReference type="ARBA" id="ARBA00023033"/>
    </source>
</evidence>
<keyword evidence="2 7" id="KW-0349">Heme</keyword>
<dbReference type="SUPFAM" id="SSF48264">
    <property type="entry name" value="Cytochrome P450"/>
    <property type="match status" value="1"/>
</dbReference>
<dbReference type="Proteomes" id="UP001159427">
    <property type="component" value="Unassembled WGS sequence"/>
</dbReference>
<evidence type="ECO:0000313" key="10">
    <source>
        <dbReference type="Proteomes" id="UP001159427"/>
    </source>
</evidence>
<dbReference type="InterPro" id="IPR017972">
    <property type="entry name" value="Cyt_P450_CS"/>
</dbReference>
<keyword evidence="4 7" id="KW-0560">Oxidoreductase</keyword>
<gene>
    <name evidence="9" type="ORF">PEVE_00004344</name>
</gene>
<dbReference type="InterPro" id="IPR050196">
    <property type="entry name" value="Cytochrome_P450_Monoox"/>
</dbReference>
<evidence type="ECO:0000256" key="3">
    <source>
        <dbReference type="ARBA" id="ARBA00022723"/>
    </source>
</evidence>
<dbReference type="PANTHER" id="PTHR24291">
    <property type="entry name" value="CYTOCHROME P450 FAMILY 4"/>
    <property type="match status" value="1"/>
</dbReference>
<evidence type="ECO:0000256" key="2">
    <source>
        <dbReference type="ARBA" id="ARBA00022617"/>
    </source>
</evidence>
<keyword evidence="8" id="KW-0472">Membrane</keyword>
<dbReference type="PANTHER" id="PTHR24291:SF50">
    <property type="entry name" value="BIFUNCTIONAL ALBAFLAVENONE MONOOXYGENASE_TERPENE SYNTHASE"/>
    <property type="match status" value="1"/>
</dbReference>
<evidence type="ECO:0000256" key="7">
    <source>
        <dbReference type="RuleBase" id="RU000461"/>
    </source>
</evidence>
<dbReference type="PRINTS" id="PR00463">
    <property type="entry name" value="EP450I"/>
</dbReference>
<evidence type="ECO:0000313" key="9">
    <source>
        <dbReference type="EMBL" id="CAH3019824.1"/>
    </source>
</evidence>
<accession>A0ABN8LRW9</accession>
<keyword evidence="5 7" id="KW-0408">Iron</keyword>
<keyword evidence="8" id="KW-0812">Transmembrane</keyword>
<dbReference type="Gene3D" id="1.10.630.10">
    <property type="entry name" value="Cytochrome P450"/>
    <property type="match status" value="1"/>
</dbReference>
<reference evidence="9 10" key="1">
    <citation type="submission" date="2022-05" db="EMBL/GenBank/DDBJ databases">
        <authorList>
            <consortium name="Genoscope - CEA"/>
            <person name="William W."/>
        </authorList>
    </citation>
    <scope>NUCLEOTIDE SEQUENCE [LARGE SCALE GENOMIC DNA]</scope>
</reference>
<evidence type="ECO:0000256" key="4">
    <source>
        <dbReference type="ARBA" id="ARBA00023002"/>
    </source>
</evidence>
<protein>
    <recommendedName>
        <fullName evidence="11">Cytochrome P450</fullName>
    </recommendedName>
</protein>
<dbReference type="EMBL" id="CALNXI010000127">
    <property type="protein sequence ID" value="CAH3019824.1"/>
    <property type="molecule type" value="Genomic_DNA"/>
</dbReference>
<comment type="caution">
    <text evidence="9">The sequence shown here is derived from an EMBL/GenBank/DDBJ whole genome shotgun (WGS) entry which is preliminary data.</text>
</comment>
<dbReference type="Pfam" id="PF00067">
    <property type="entry name" value="p450"/>
    <property type="match status" value="1"/>
</dbReference>
<comment type="similarity">
    <text evidence="1 7">Belongs to the cytochrome P450 family.</text>
</comment>
<evidence type="ECO:0000256" key="8">
    <source>
        <dbReference type="SAM" id="Phobius"/>
    </source>
</evidence>
<keyword evidence="8" id="KW-1133">Transmembrane helix</keyword>
<organism evidence="9 10">
    <name type="scientific">Porites evermanni</name>
    <dbReference type="NCBI Taxonomy" id="104178"/>
    <lineage>
        <taxon>Eukaryota</taxon>
        <taxon>Metazoa</taxon>
        <taxon>Cnidaria</taxon>
        <taxon>Anthozoa</taxon>
        <taxon>Hexacorallia</taxon>
        <taxon>Scleractinia</taxon>
        <taxon>Fungiina</taxon>
        <taxon>Poritidae</taxon>
        <taxon>Porites</taxon>
    </lineage>
</organism>
<keyword evidence="3 7" id="KW-0479">Metal-binding</keyword>
<evidence type="ECO:0000256" key="5">
    <source>
        <dbReference type="ARBA" id="ARBA00023004"/>
    </source>
</evidence>
<dbReference type="PROSITE" id="PS00086">
    <property type="entry name" value="CYTOCHROME_P450"/>
    <property type="match status" value="1"/>
</dbReference>
<feature type="transmembrane region" description="Helical" evidence="8">
    <location>
        <begin position="12"/>
        <end position="29"/>
    </location>
</feature>
<evidence type="ECO:0000256" key="1">
    <source>
        <dbReference type="ARBA" id="ARBA00010617"/>
    </source>
</evidence>
<dbReference type="InterPro" id="IPR002401">
    <property type="entry name" value="Cyt_P450_E_grp-I"/>
</dbReference>